<accession>A0A0C9XCJ4</accession>
<organism evidence="1 2">
    <name type="scientific">Laccaria amethystina LaAM-08-1</name>
    <dbReference type="NCBI Taxonomy" id="1095629"/>
    <lineage>
        <taxon>Eukaryota</taxon>
        <taxon>Fungi</taxon>
        <taxon>Dikarya</taxon>
        <taxon>Basidiomycota</taxon>
        <taxon>Agaricomycotina</taxon>
        <taxon>Agaricomycetes</taxon>
        <taxon>Agaricomycetidae</taxon>
        <taxon>Agaricales</taxon>
        <taxon>Agaricineae</taxon>
        <taxon>Hydnangiaceae</taxon>
        <taxon>Laccaria</taxon>
    </lineage>
</organism>
<dbReference type="HOGENOM" id="CLU_3147202_0_0_1"/>
<feature type="non-terminal residue" evidence="1">
    <location>
        <position position="1"/>
    </location>
</feature>
<gene>
    <name evidence="1" type="ORF">K443DRAFT_111262</name>
</gene>
<proteinExistence type="predicted"/>
<keyword evidence="2" id="KW-1185">Reference proteome</keyword>
<dbReference type="EMBL" id="KN838816">
    <property type="protein sequence ID" value="KIJ93942.1"/>
    <property type="molecule type" value="Genomic_DNA"/>
</dbReference>
<dbReference type="AlphaFoldDB" id="A0A0C9XCJ4"/>
<reference evidence="2" key="2">
    <citation type="submission" date="2015-01" db="EMBL/GenBank/DDBJ databases">
        <title>Evolutionary Origins and Diversification of the Mycorrhizal Mutualists.</title>
        <authorList>
            <consortium name="DOE Joint Genome Institute"/>
            <consortium name="Mycorrhizal Genomics Consortium"/>
            <person name="Kohler A."/>
            <person name="Kuo A."/>
            <person name="Nagy L.G."/>
            <person name="Floudas D."/>
            <person name="Copeland A."/>
            <person name="Barry K.W."/>
            <person name="Cichocki N."/>
            <person name="Veneault-Fourrey C."/>
            <person name="LaButti K."/>
            <person name="Lindquist E.A."/>
            <person name="Lipzen A."/>
            <person name="Lundell T."/>
            <person name="Morin E."/>
            <person name="Murat C."/>
            <person name="Riley R."/>
            <person name="Ohm R."/>
            <person name="Sun H."/>
            <person name="Tunlid A."/>
            <person name="Henrissat B."/>
            <person name="Grigoriev I.V."/>
            <person name="Hibbett D.S."/>
            <person name="Martin F."/>
        </authorList>
    </citation>
    <scope>NUCLEOTIDE SEQUENCE [LARGE SCALE GENOMIC DNA]</scope>
    <source>
        <strain evidence="2">LaAM-08-1</strain>
    </source>
</reference>
<dbReference type="OrthoDB" id="10433538at2759"/>
<reference evidence="1 2" key="1">
    <citation type="submission" date="2014-04" db="EMBL/GenBank/DDBJ databases">
        <authorList>
            <consortium name="DOE Joint Genome Institute"/>
            <person name="Kuo A."/>
            <person name="Kohler A."/>
            <person name="Nagy L.G."/>
            <person name="Floudas D."/>
            <person name="Copeland A."/>
            <person name="Barry K.W."/>
            <person name="Cichocki N."/>
            <person name="Veneault-Fourrey C."/>
            <person name="LaButti K."/>
            <person name="Lindquist E.A."/>
            <person name="Lipzen A."/>
            <person name="Lundell T."/>
            <person name="Morin E."/>
            <person name="Murat C."/>
            <person name="Sun H."/>
            <person name="Tunlid A."/>
            <person name="Henrissat B."/>
            <person name="Grigoriev I.V."/>
            <person name="Hibbett D.S."/>
            <person name="Martin F."/>
            <person name="Nordberg H.P."/>
            <person name="Cantor M.N."/>
            <person name="Hua S.X."/>
        </authorList>
    </citation>
    <scope>NUCLEOTIDE SEQUENCE [LARGE SCALE GENOMIC DNA]</scope>
    <source>
        <strain evidence="1 2">LaAM-08-1</strain>
    </source>
</reference>
<name>A0A0C9XCJ4_9AGAR</name>
<evidence type="ECO:0000313" key="2">
    <source>
        <dbReference type="Proteomes" id="UP000054477"/>
    </source>
</evidence>
<sequence length="49" mass="5239">PATSSAVGNSSPACHARFHQLANPKIKKGVARPGEVCQIFREYKMVKGA</sequence>
<evidence type="ECO:0000313" key="1">
    <source>
        <dbReference type="EMBL" id="KIJ93942.1"/>
    </source>
</evidence>
<protein>
    <submittedName>
        <fullName evidence="1">Uncharacterized protein</fullName>
    </submittedName>
</protein>
<dbReference type="Proteomes" id="UP000054477">
    <property type="component" value="Unassembled WGS sequence"/>
</dbReference>